<dbReference type="Proteomes" id="UP000646244">
    <property type="component" value="Unassembled WGS sequence"/>
</dbReference>
<feature type="transmembrane region" description="Helical" evidence="2">
    <location>
        <begin position="35"/>
        <end position="61"/>
    </location>
</feature>
<dbReference type="EMBL" id="BMVB01000012">
    <property type="protein sequence ID" value="GHC57896.1"/>
    <property type="molecule type" value="Genomic_DNA"/>
</dbReference>
<accession>A0A918TV18</accession>
<feature type="region of interest" description="Disordered" evidence="1">
    <location>
        <begin position="70"/>
        <end position="107"/>
    </location>
</feature>
<evidence type="ECO:0000256" key="1">
    <source>
        <dbReference type="SAM" id="MobiDB-lite"/>
    </source>
</evidence>
<keyword evidence="2" id="KW-0472">Membrane</keyword>
<evidence type="ECO:0000256" key="2">
    <source>
        <dbReference type="SAM" id="Phobius"/>
    </source>
</evidence>
<feature type="transmembrane region" description="Helical" evidence="2">
    <location>
        <begin position="283"/>
        <end position="304"/>
    </location>
</feature>
<reference evidence="3" key="2">
    <citation type="submission" date="2020-09" db="EMBL/GenBank/DDBJ databases">
        <authorList>
            <person name="Sun Q."/>
            <person name="Ohkuma M."/>
        </authorList>
    </citation>
    <scope>NUCLEOTIDE SEQUENCE</scope>
    <source>
        <strain evidence="3">JCM 4633</strain>
    </source>
</reference>
<feature type="transmembrane region" description="Helical" evidence="2">
    <location>
        <begin position="12"/>
        <end position="29"/>
    </location>
</feature>
<dbReference type="PROSITE" id="PS51257">
    <property type="entry name" value="PROKAR_LIPOPROTEIN"/>
    <property type="match status" value="1"/>
</dbReference>
<keyword evidence="2" id="KW-0812">Transmembrane</keyword>
<keyword evidence="2" id="KW-1133">Transmembrane helix</keyword>
<gene>
    <name evidence="3" type="ORF">GCM10010507_38280</name>
</gene>
<organism evidence="3 4">
    <name type="scientific">Streptomyces cinnamoneus</name>
    <name type="common">Streptoverticillium cinnamoneum</name>
    <dbReference type="NCBI Taxonomy" id="53446"/>
    <lineage>
        <taxon>Bacteria</taxon>
        <taxon>Bacillati</taxon>
        <taxon>Actinomycetota</taxon>
        <taxon>Actinomycetes</taxon>
        <taxon>Kitasatosporales</taxon>
        <taxon>Streptomycetaceae</taxon>
        <taxon>Streptomyces</taxon>
        <taxon>Streptomyces cinnamoneus group</taxon>
    </lineage>
</organism>
<sequence length="347" mass="36959">MRSALTQAVRATAGLIFVAATVACVWELANGKAPVPHTGVLTCVWAAALLSMARPVLLLVYRREGRRRHRKRLHHDSAAGVPLEKDLSRQARRRQERFEELPSSSGPEGWVKARQVAIWALVLLCSLTAATSSFGPPDPPDTQVAALHAAGAGVSTATIAEKPRITHLHHGDEDDERIVTGYTADLVLSVHGGPDRLTAPDTYTPREPHTGQEVAVLWAPDDLSLGGHVGGRQELLRYAAGDWGDPVTDTVMQWVPWVLFAIGVLALGLPFSLIPYGKLQRQLAWSPVAQTAHAAAALVLAVGVTPDLAGCSASGITAVCAALAPFVLPVTYFCTGGWALSRMPSVE</sequence>
<feature type="transmembrane region" description="Helical" evidence="2">
    <location>
        <begin position="254"/>
        <end position="276"/>
    </location>
</feature>
<comment type="caution">
    <text evidence="3">The sequence shown here is derived from an EMBL/GenBank/DDBJ whole genome shotgun (WGS) entry which is preliminary data.</text>
</comment>
<name>A0A918TV18_STRCJ</name>
<evidence type="ECO:0000313" key="3">
    <source>
        <dbReference type="EMBL" id="GHC57896.1"/>
    </source>
</evidence>
<feature type="transmembrane region" description="Helical" evidence="2">
    <location>
        <begin position="316"/>
        <end position="340"/>
    </location>
</feature>
<feature type="transmembrane region" description="Helical" evidence="2">
    <location>
        <begin position="116"/>
        <end position="134"/>
    </location>
</feature>
<evidence type="ECO:0000313" key="4">
    <source>
        <dbReference type="Proteomes" id="UP000646244"/>
    </source>
</evidence>
<protein>
    <submittedName>
        <fullName evidence="3">Uncharacterized protein</fullName>
    </submittedName>
</protein>
<dbReference type="AlphaFoldDB" id="A0A918TV18"/>
<reference evidence="3" key="1">
    <citation type="journal article" date="2014" name="Int. J. Syst. Evol. Microbiol.">
        <title>Complete genome sequence of Corynebacterium casei LMG S-19264T (=DSM 44701T), isolated from a smear-ripened cheese.</title>
        <authorList>
            <consortium name="US DOE Joint Genome Institute (JGI-PGF)"/>
            <person name="Walter F."/>
            <person name="Albersmeier A."/>
            <person name="Kalinowski J."/>
            <person name="Ruckert C."/>
        </authorList>
    </citation>
    <scope>NUCLEOTIDE SEQUENCE</scope>
    <source>
        <strain evidence="3">JCM 4633</strain>
    </source>
</reference>
<proteinExistence type="predicted"/>